<feature type="non-terminal residue" evidence="2">
    <location>
        <position position="1"/>
    </location>
</feature>
<dbReference type="InterPro" id="IPR013830">
    <property type="entry name" value="SGNH_hydro"/>
</dbReference>
<evidence type="ECO:0000259" key="1">
    <source>
        <dbReference type="Pfam" id="PF13472"/>
    </source>
</evidence>
<reference evidence="2 3" key="1">
    <citation type="submission" date="2022-05" db="EMBL/GenBank/DDBJ databases">
        <authorList>
            <consortium name="Genoscope - CEA"/>
            <person name="William W."/>
        </authorList>
    </citation>
    <scope>NUCLEOTIDE SEQUENCE [LARGE SCALE GENOMIC DNA]</scope>
</reference>
<name>A0AAU9W7H8_9CNID</name>
<dbReference type="Pfam" id="PF13472">
    <property type="entry name" value="Lipase_GDSL_2"/>
    <property type="match status" value="2"/>
</dbReference>
<evidence type="ECO:0000313" key="2">
    <source>
        <dbReference type="EMBL" id="CAH3104742.1"/>
    </source>
</evidence>
<dbReference type="InterPro" id="IPR036514">
    <property type="entry name" value="SGNH_hydro_sf"/>
</dbReference>
<dbReference type="Gene3D" id="3.40.50.1110">
    <property type="entry name" value="SGNH hydrolase"/>
    <property type="match status" value="2"/>
</dbReference>
<dbReference type="PANTHER" id="PTHR30383:SF5">
    <property type="entry name" value="SGNH HYDROLASE-TYPE ESTERASE DOMAIN-CONTAINING PROTEIN"/>
    <property type="match status" value="1"/>
</dbReference>
<feature type="domain" description="SGNH hydrolase-type esterase" evidence="1">
    <location>
        <begin position="223"/>
        <end position="414"/>
    </location>
</feature>
<dbReference type="GO" id="GO:0004622">
    <property type="term" value="F:phosphatidylcholine lysophospholipase activity"/>
    <property type="evidence" value="ECO:0007669"/>
    <property type="project" value="TreeGrafter"/>
</dbReference>
<gene>
    <name evidence="2" type="ORF">PMEA_00034866</name>
</gene>
<dbReference type="CDD" id="cd00229">
    <property type="entry name" value="SGNH_hydrolase"/>
    <property type="match status" value="2"/>
</dbReference>
<comment type="caution">
    <text evidence="2">The sequence shown here is derived from an EMBL/GenBank/DDBJ whole genome shotgun (WGS) entry which is preliminary data.</text>
</comment>
<proteinExistence type="predicted"/>
<feature type="domain" description="SGNH hydrolase-type esterase" evidence="1">
    <location>
        <begin position="4"/>
        <end position="198"/>
    </location>
</feature>
<dbReference type="EMBL" id="CALNXJ010000009">
    <property type="protein sequence ID" value="CAH3104742.1"/>
    <property type="molecule type" value="Genomic_DNA"/>
</dbReference>
<dbReference type="AlphaFoldDB" id="A0AAU9W7H8"/>
<dbReference type="SUPFAM" id="SSF52266">
    <property type="entry name" value="SGNH hydrolase"/>
    <property type="match status" value="2"/>
</dbReference>
<dbReference type="Proteomes" id="UP001159428">
    <property type="component" value="Unassembled WGS sequence"/>
</dbReference>
<organism evidence="2 3">
    <name type="scientific">Pocillopora meandrina</name>
    <dbReference type="NCBI Taxonomy" id="46732"/>
    <lineage>
        <taxon>Eukaryota</taxon>
        <taxon>Metazoa</taxon>
        <taxon>Cnidaria</taxon>
        <taxon>Anthozoa</taxon>
        <taxon>Hexacorallia</taxon>
        <taxon>Scleractinia</taxon>
        <taxon>Astrocoeniina</taxon>
        <taxon>Pocilloporidae</taxon>
        <taxon>Pocillopora</taxon>
    </lineage>
</organism>
<evidence type="ECO:0000313" key="3">
    <source>
        <dbReference type="Proteomes" id="UP001159428"/>
    </source>
</evidence>
<keyword evidence="3" id="KW-1185">Reference proteome</keyword>
<dbReference type="PANTHER" id="PTHR30383">
    <property type="entry name" value="THIOESTERASE 1/PROTEASE 1/LYSOPHOSPHOLIPASE L1"/>
    <property type="match status" value="1"/>
</dbReference>
<sequence>RILCFGDSLTTGLVDVKTFESYPYSIKLQEYFDLHNHTVLDVSKRSFFQVHNAGMPGARAKGQMLPHLTQILQHSRIKYSWVIILAGTNDLNSVRTLGEGNLSYNSRSIFNAIVTLHNVTHMFGARSLAVSIPDRECEGLGTCTKLKHTHKKINQLLRDFAAKSKEKMLLADLSKHVYLPRDRKLWRDPLHFTKQGYEKMAEIIYNAMKEHETATRKLIRILCFGDSLTFGLTNGEPHPYTVRLQEYFRSKLRSHSRSSHVELYNAGRSGEQVQIEMLPRLENLLQAAKYNWVIILGGTNDLFGMKSIWTDNNIGKEQDQITIFNALVQLHKVAHMAGAKTVAVTIPALQCEVNKKRMISVIMEVRLKVNEMIRNFVKNSKGKVLLADIDKDMHFSRDQMLCGDGIHLTVSAYDRMAYIIFNSIKNFI</sequence>
<dbReference type="InterPro" id="IPR051532">
    <property type="entry name" value="Ester_Hydrolysis_Enzymes"/>
</dbReference>
<protein>
    <recommendedName>
        <fullName evidence="1">SGNH hydrolase-type esterase domain-containing protein</fullName>
    </recommendedName>
</protein>
<accession>A0AAU9W7H8</accession>